<feature type="compositionally biased region" description="Polar residues" evidence="1">
    <location>
        <begin position="70"/>
        <end position="79"/>
    </location>
</feature>
<proteinExistence type="predicted"/>
<evidence type="ECO:0000256" key="1">
    <source>
        <dbReference type="SAM" id="MobiDB-lite"/>
    </source>
</evidence>
<organism evidence="2 3">
    <name type="scientific">Portunus trituberculatus</name>
    <name type="common">Swimming crab</name>
    <name type="synonym">Neptunus trituberculatus</name>
    <dbReference type="NCBI Taxonomy" id="210409"/>
    <lineage>
        <taxon>Eukaryota</taxon>
        <taxon>Metazoa</taxon>
        <taxon>Ecdysozoa</taxon>
        <taxon>Arthropoda</taxon>
        <taxon>Crustacea</taxon>
        <taxon>Multicrustacea</taxon>
        <taxon>Malacostraca</taxon>
        <taxon>Eumalacostraca</taxon>
        <taxon>Eucarida</taxon>
        <taxon>Decapoda</taxon>
        <taxon>Pleocyemata</taxon>
        <taxon>Brachyura</taxon>
        <taxon>Eubrachyura</taxon>
        <taxon>Portunoidea</taxon>
        <taxon>Portunidae</taxon>
        <taxon>Portuninae</taxon>
        <taxon>Portunus</taxon>
    </lineage>
</organism>
<evidence type="ECO:0000313" key="3">
    <source>
        <dbReference type="Proteomes" id="UP000324222"/>
    </source>
</evidence>
<comment type="caution">
    <text evidence="2">The sequence shown here is derived from an EMBL/GenBank/DDBJ whole genome shotgun (WGS) entry which is preliminary data.</text>
</comment>
<name>A0A5B7EVG3_PORTR</name>
<feature type="region of interest" description="Disordered" evidence="1">
    <location>
        <begin position="59"/>
        <end position="79"/>
    </location>
</feature>
<protein>
    <submittedName>
        <fullName evidence="2">Uncharacterized protein</fullName>
    </submittedName>
</protein>
<keyword evidence="3" id="KW-1185">Reference proteome</keyword>
<accession>A0A5B7EVG3</accession>
<dbReference type="EMBL" id="VSRR010003713">
    <property type="protein sequence ID" value="MPC37197.1"/>
    <property type="molecule type" value="Genomic_DNA"/>
</dbReference>
<reference evidence="2 3" key="1">
    <citation type="submission" date="2019-05" db="EMBL/GenBank/DDBJ databases">
        <title>Another draft genome of Portunus trituberculatus and its Hox gene families provides insights of decapod evolution.</title>
        <authorList>
            <person name="Jeong J.-H."/>
            <person name="Song I."/>
            <person name="Kim S."/>
            <person name="Choi T."/>
            <person name="Kim D."/>
            <person name="Ryu S."/>
            <person name="Kim W."/>
        </authorList>
    </citation>
    <scope>NUCLEOTIDE SEQUENCE [LARGE SCALE GENOMIC DNA]</scope>
    <source>
        <tissue evidence="2">Muscle</tissue>
    </source>
</reference>
<dbReference type="AlphaFoldDB" id="A0A5B7EVG3"/>
<sequence length="79" mass="8465">MGTSSSIRMREAYTHASSSLEAIAAAREGWMALQLGDNQSPLTQAGRSRLVLGRVSAGRESGEPRFTHAHSPSSLIIVR</sequence>
<dbReference type="Proteomes" id="UP000324222">
    <property type="component" value="Unassembled WGS sequence"/>
</dbReference>
<evidence type="ECO:0000313" key="2">
    <source>
        <dbReference type="EMBL" id="MPC37197.1"/>
    </source>
</evidence>
<gene>
    <name evidence="2" type="ORF">E2C01_030671</name>
</gene>